<dbReference type="Gene3D" id="3.40.630.30">
    <property type="match status" value="1"/>
</dbReference>
<name>I0IGK1_PHYMF</name>
<dbReference type="FunFam" id="3.40.630.30:FF:000064">
    <property type="entry name" value="GNAT family acetyltransferase"/>
    <property type="match status" value="1"/>
</dbReference>
<dbReference type="Proteomes" id="UP000007881">
    <property type="component" value="Chromosome"/>
</dbReference>
<dbReference type="PANTHER" id="PTHR10545:SF29">
    <property type="entry name" value="GH14572P-RELATED"/>
    <property type="match status" value="1"/>
</dbReference>
<dbReference type="Pfam" id="PF00583">
    <property type="entry name" value="Acetyltransf_1"/>
    <property type="match status" value="1"/>
</dbReference>
<comment type="similarity">
    <text evidence="1">Belongs to the acetyltransferase family.</text>
</comment>
<dbReference type="GO" id="GO:0008080">
    <property type="term" value="F:N-acetyltransferase activity"/>
    <property type="evidence" value="ECO:0007669"/>
    <property type="project" value="TreeGrafter"/>
</dbReference>
<dbReference type="EC" id="2.3.1.-" evidence="5"/>
<dbReference type="EMBL" id="AP012338">
    <property type="protein sequence ID" value="BAM04389.1"/>
    <property type="molecule type" value="Genomic_DNA"/>
</dbReference>
<keyword evidence="2 5" id="KW-0808">Transferase</keyword>
<dbReference type="InterPro" id="IPR016181">
    <property type="entry name" value="Acyl_CoA_acyltransferase"/>
</dbReference>
<protein>
    <submittedName>
        <fullName evidence="5">Putative acetyltransferase</fullName>
        <ecNumber evidence="5">2.3.1.-</ecNumber>
    </submittedName>
</protein>
<keyword evidence="3 5" id="KW-0012">Acyltransferase</keyword>
<proteinExistence type="inferred from homology"/>
<feature type="domain" description="N-acetyltransferase" evidence="4">
    <location>
        <begin position="1"/>
        <end position="162"/>
    </location>
</feature>
<dbReference type="PROSITE" id="PS51186">
    <property type="entry name" value="GNAT"/>
    <property type="match status" value="1"/>
</dbReference>
<accession>I0IGK1</accession>
<dbReference type="CDD" id="cd04301">
    <property type="entry name" value="NAT_SF"/>
    <property type="match status" value="1"/>
</dbReference>
<keyword evidence="6" id="KW-1185">Reference proteome</keyword>
<dbReference type="AlphaFoldDB" id="I0IGK1"/>
<dbReference type="RefSeq" id="WP_014437607.1">
    <property type="nucleotide sequence ID" value="NC_017080.1"/>
</dbReference>
<dbReference type="OrthoDB" id="9792929at2"/>
<evidence type="ECO:0000256" key="1">
    <source>
        <dbReference type="ARBA" id="ARBA00008694"/>
    </source>
</evidence>
<dbReference type="InterPro" id="IPR000182">
    <property type="entry name" value="GNAT_dom"/>
</dbReference>
<dbReference type="KEGG" id="phm:PSMK_22300"/>
<dbReference type="SUPFAM" id="SSF55729">
    <property type="entry name" value="Acyl-CoA N-acyltransferases (Nat)"/>
    <property type="match status" value="1"/>
</dbReference>
<dbReference type="STRING" id="1142394.PSMK_22300"/>
<reference evidence="5 6" key="1">
    <citation type="submission" date="2012-02" db="EMBL/GenBank/DDBJ databases">
        <title>Complete genome sequence of Phycisphaera mikurensis NBRC 102666.</title>
        <authorList>
            <person name="Ankai A."/>
            <person name="Hosoyama A."/>
            <person name="Terui Y."/>
            <person name="Sekine M."/>
            <person name="Fukai R."/>
            <person name="Kato Y."/>
            <person name="Nakamura S."/>
            <person name="Yamada-Narita S."/>
            <person name="Kawakoshi A."/>
            <person name="Fukunaga Y."/>
            <person name="Yamazaki S."/>
            <person name="Fujita N."/>
        </authorList>
    </citation>
    <scope>NUCLEOTIDE SEQUENCE [LARGE SCALE GENOMIC DNA]</scope>
    <source>
        <strain evidence="6">NBRC 102666 / KCTC 22515 / FYK2301M01</strain>
    </source>
</reference>
<evidence type="ECO:0000313" key="5">
    <source>
        <dbReference type="EMBL" id="BAM04389.1"/>
    </source>
</evidence>
<evidence type="ECO:0000256" key="2">
    <source>
        <dbReference type="ARBA" id="ARBA00022679"/>
    </source>
</evidence>
<organism evidence="5 6">
    <name type="scientific">Phycisphaera mikurensis (strain NBRC 102666 / KCTC 22515 / FYK2301M01)</name>
    <dbReference type="NCBI Taxonomy" id="1142394"/>
    <lineage>
        <taxon>Bacteria</taxon>
        <taxon>Pseudomonadati</taxon>
        <taxon>Planctomycetota</taxon>
        <taxon>Phycisphaerae</taxon>
        <taxon>Phycisphaerales</taxon>
        <taxon>Phycisphaeraceae</taxon>
        <taxon>Phycisphaera</taxon>
    </lineage>
</organism>
<sequence>MIRDARPGDLDAIFGFIHALAAYERESESVAFDPHEFGENLFGPEPCAEVLLAEEAGRPVGFALFYRSFSTWTGKPGLHLEDLFVSPAARGRGHGRALIAAVARKAVQRGCARLEWAVLDWNRPAIDFYETLRSVPQSGWTTHRLDGEALAGLARGPRPPDG</sequence>
<dbReference type="InterPro" id="IPR051016">
    <property type="entry name" value="Diverse_Substrate_AcTransf"/>
</dbReference>
<dbReference type="HOGENOM" id="CLU_013985_41_3_0"/>
<dbReference type="PANTHER" id="PTHR10545">
    <property type="entry name" value="DIAMINE N-ACETYLTRANSFERASE"/>
    <property type="match status" value="1"/>
</dbReference>
<dbReference type="eggNOG" id="COG0456">
    <property type="taxonomic scope" value="Bacteria"/>
</dbReference>
<evidence type="ECO:0000313" key="6">
    <source>
        <dbReference type="Proteomes" id="UP000007881"/>
    </source>
</evidence>
<evidence type="ECO:0000256" key="3">
    <source>
        <dbReference type="ARBA" id="ARBA00023315"/>
    </source>
</evidence>
<gene>
    <name evidence="5" type="ordered locus">PSMK_22300</name>
</gene>
<evidence type="ECO:0000259" key="4">
    <source>
        <dbReference type="PROSITE" id="PS51186"/>
    </source>
</evidence>